<accession>A0A1T5JKA8</accession>
<proteinExistence type="predicted"/>
<feature type="active site" description="Proton acceptor" evidence="4">
    <location>
        <position position="231"/>
    </location>
</feature>
<reference evidence="6 7" key="1">
    <citation type="submission" date="2017-02" db="EMBL/GenBank/DDBJ databases">
        <authorList>
            <person name="Peterson S.W."/>
        </authorList>
    </citation>
    <scope>NUCLEOTIDE SEQUENCE [LARGE SCALE GENOMIC DNA]</scope>
    <source>
        <strain evidence="6 7">P15</strain>
    </source>
</reference>
<feature type="short sequence motif" description="DGA/G" evidence="4">
    <location>
        <begin position="231"/>
        <end position="233"/>
    </location>
</feature>
<sequence length="758" mass="83109">MQARQSSLPAIRSYLLRFALAMLLSVGTAWLHPALAASAPAPTTSEPPCVGLVLGGGGARGAAHIGVLKVMEREHVPVCQIAGTSMGAIVGGLYASGYTSEELENLIGTLDWADLFVDDPPRDQQPMHRKDGDFRYLLDLEIGFSNGKVVLPGGLVQGQKLLILLRRLTLSSWNVHDFNKLPIPFRAVAADIGTGEKVVFDQGELALAIRSSMSVPGAFAPLNVDGRLLVDGGMVDNVPIDVVRDMGASRLIVVDVGSPLHEESALTNPVVIMDQMISALMKEKTQRQLATLGPDDILITPELGDLTAAQFNRGGEAIRQGELAAEAALPQIRRYSVDPATYAAYRERQRKRDFDPLLVSFLDVVEGKSPAARASVENALASNVGKPLDLDALEEDLGMAYGSNHFQQLDYRLVEREGRQGIEVRPMERPWSVFGKLGFQLSDDFDGRNSYLVSAEITATNLNRFGAEWLNIIRAGEISGLYSEFHQPLGEGSPFYVQPSLSFQNEIFPFWRNGEQLAEYKVNKRALGLALAYTPDTRFRVSANIITGQDRGDRLIGSPLDFERDKQPFAGIVYSTTWDSLDNIDFPTRGLRVTASLEAYRTWGGTEIKDDVARLTVDWAHAWGRYHLLLGAYLASSVDDTHYFRTQQFMGGFLNLSGFHERAVFGNQSALLRSVAYRRTGDTSQLFSLPLFVGASLELGNAWLDRGLVDADDLILAGSLFTGVDTPLGPMFLAYGYNEEGQGSWYLTFGSLLRPRTP</sequence>
<feature type="short sequence motif" description="GXSXG" evidence="4">
    <location>
        <begin position="83"/>
        <end position="87"/>
    </location>
</feature>
<dbReference type="AlphaFoldDB" id="A0A1T5JKA8"/>
<feature type="short sequence motif" description="GXGXXG" evidence="4">
    <location>
        <begin position="56"/>
        <end position="61"/>
    </location>
</feature>
<evidence type="ECO:0000313" key="7">
    <source>
        <dbReference type="Proteomes" id="UP000190341"/>
    </source>
</evidence>
<dbReference type="Proteomes" id="UP000190341">
    <property type="component" value="Unassembled WGS sequence"/>
</dbReference>
<dbReference type="SUPFAM" id="SSF52151">
    <property type="entry name" value="FabD/lysophospholipase-like"/>
    <property type="match status" value="1"/>
</dbReference>
<dbReference type="InterPro" id="IPR002641">
    <property type="entry name" value="PNPLA_dom"/>
</dbReference>
<dbReference type="PANTHER" id="PTHR14226">
    <property type="entry name" value="NEUROPATHY TARGET ESTERASE/SWISS CHEESE D.MELANOGASTER"/>
    <property type="match status" value="1"/>
</dbReference>
<dbReference type="Pfam" id="PF01734">
    <property type="entry name" value="Patatin"/>
    <property type="match status" value="1"/>
</dbReference>
<evidence type="ECO:0000259" key="5">
    <source>
        <dbReference type="PROSITE" id="PS51635"/>
    </source>
</evidence>
<feature type="active site" description="Nucleophile" evidence="4">
    <location>
        <position position="85"/>
    </location>
</feature>
<evidence type="ECO:0000313" key="6">
    <source>
        <dbReference type="EMBL" id="SKC51841.1"/>
    </source>
</evidence>
<dbReference type="InterPro" id="IPR050301">
    <property type="entry name" value="NTE"/>
</dbReference>
<name>A0A1T5JKA8_9GAMM</name>
<dbReference type="EMBL" id="FUZV01000001">
    <property type="protein sequence ID" value="SKC51841.1"/>
    <property type="molecule type" value="Genomic_DNA"/>
</dbReference>
<dbReference type="Gene3D" id="3.40.1090.10">
    <property type="entry name" value="Cytosolic phospholipase A2 catalytic domain"/>
    <property type="match status" value="2"/>
</dbReference>
<keyword evidence="3 4" id="KW-0443">Lipid metabolism</keyword>
<keyword evidence="7" id="KW-1185">Reference proteome</keyword>
<dbReference type="PROSITE" id="PS51635">
    <property type="entry name" value="PNPLA"/>
    <property type="match status" value="1"/>
</dbReference>
<dbReference type="STRING" id="428993.SAMN06296058_0859"/>
<gene>
    <name evidence="6" type="ORF">SAMN06296058_0859</name>
</gene>
<keyword evidence="1 4" id="KW-0378">Hydrolase</keyword>
<evidence type="ECO:0000256" key="2">
    <source>
        <dbReference type="ARBA" id="ARBA00022963"/>
    </source>
</evidence>
<dbReference type="InterPro" id="IPR016035">
    <property type="entry name" value="Acyl_Trfase/lysoPLipase"/>
</dbReference>
<dbReference type="GO" id="GO:0016042">
    <property type="term" value="P:lipid catabolic process"/>
    <property type="evidence" value="ECO:0007669"/>
    <property type="project" value="UniProtKB-UniRule"/>
</dbReference>
<dbReference type="GO" id="GO:0016787">
    <property type="term" value="F:hydrolase activity"/>
    <property type="evidence" value="ECO:0007669"/>
    <property type="project" value="UniProtKB-UniRule"/>
</dbReference>
<dbReference type="Gene3D" id="2.40.160.50">
    <property type="entry name" value="membrane protein fhac: a member of the omp85/tpsb transporter family"/>
    <property type="match status" value="1"/>
</dbReference>
<protein>
    <submittedName>
        <fullName evidence="6">NTE family protein</fullName>
    </submittedName>
</protein>
<keyword evidence="2 4" id="KW-0442">Lipid degradation</keyword>
<evidence type="ECO:0000256" key="4">
    <source>
        <dbReference type="PROSITE-ProRule" id="PRU01161"/>
    </source>
</evidence>
<organism evidence="6 7">
    <name type="scientific">Pseudoxanthomonas indica</name>
    <dbReference type="NCBI Taxonomy" id="428993"/>
    <lineage>
        <taxon>Bacteria</taxon>
        <taxon>Pseudomonadati</taxon>
        <taxon>Pseudomonadota</taxon>
        <taxon>Gammaproteobacteria</taxon>
        <taxon>Lysobacterales</taxon>
        <taxon>Lysobacteraceae</taxon>
        <taxon>Pseudoxanthomonas</taxon>
    </lineage>
</organism>
<feature type="domain" description="PNPLA" evidence="5">
    <location>
        <begin position="52"/>
        <end position="244"/>
    </location>
</feature>
<dbReference type="PANTHER" id="PTHR14226:SF76">
    <property type="entry name" value="NTE FAMILY PROTEIN RSSA"/>
    <property type="match status" value="1"/>
</dbReference>
<evidence type="ECO:0000256" key="1">
    <source>
        <dbReference type="ARBA" id="ARBA00022801"/>
    </source>
</evidence>
<evidence type="ECO:0000256" key="3">
    <source>
        <dbReference type="ARBA" id="ARBA00023098"/>
    </source>
</evidence>